<feature type="signal peptide" evidence="1">
    <location>
        <begin position="1"/>
        <end position="26"/>
    </location>
</feature>
<dbReference type="InterPro" id="IPR000683">
    <property type="entry name" value="Gfo/Idh/MocA-like_OxRdtase_N"/>
</dbReference>
<accession>A0A2D0MXR0</accession>
<name>A0A2D0MXR0_FLAN2</name>
<dbReference type="OrthoDB" id="9785257at2"/>
<dbReference type="InterPro" id="IPR032459">
    <property type="entry name" value="Oxidoreduct_C"/>
</dbReference>
<dbReference type="GO" id="GO:0000166">
    <property type="term" value="F:nucleotide binding"/>
    <property type="evidence" value="ECO:0007669"/>
    <property type="project" value="InterPro"/>
</dbReference>
<evidence type="ECO:0000259" key="2">
    <source>
        <dbReference type="Pfam" id="PF01408"/>
    </source>
</evidence>
<reference evidence="4 5" key="1">
    <citation type="submission" date="2017-10" db="EMBL/GenBank/DDBJ databases">
        <title>The draft genome sequence of Lewinella nigricans NBRC 102662.</title>
        <authorList>
            <person name="Wang K."/>
        </authorList>
    </citation>
    <scope>NUCLEOTIDE SEQUENCE [LARGE SCALE GENOMIC DNA]</scope>
    <source>
        <strain evidence="4 5">NBRC 102662</strain>
    </source>
</reference>
<dbReference type="RefSeq" id="WP_099155557.1">
    <property type="nucleotide sequence ID" value="NZ_PDUD01000065.1"/>
</dbReference>
<protein>
    <submittedName>
        <fullName evidence="4">Oxidoreductase</fullName>
    </submittedName>
</protein>
<evidence type="ECO:0000256" key="1">
    <source>
        <dbReference type="SAM" id="SignalP"/>
    </source>
</evidence>
<organism evidence="4 5">
    <name type="scientific">Flavilitoribacter nigricans (strain ATCC 23147 / DSM 23189 / NBRC 102662 / NCIMB 1420 / SS-2)</name>
    <name type="common">Lewinella nigricans</name>
    <dbReference type="NCBI Taxonomy" id="1122177"/>
    <lineage>
        <taxon>Bacteria</taxon>
        <taxon>Pseudomonadati</taxon>
        <taxon>Bacteroidota</taxon>
        <taxon>Saprospiria</taxon>
        <taxon>Saprospirales</taxon>
        <taxon>Lewinellaceae</taxon>
        <taxon>Flavilitoribacter</taxon>
    </lineage>
</organism>
<keyword evidence="5" id="KW-1185">Reference proteome</keyword>
<dbReference type="Pfam" id="PF01408">
    <property type="entry name" value="GFO_IDH_MocA"/>
    <property type="match status" value="1"/>
</dbReference>
<evidence type="ECO:0000313" key="4">
    <source>
        <dbReference type="EMBL" id="PHN01025.1"/>
    </source>
</evidence>
<feature type="domain" description="Gfo/Idh/MocA-like oxidoreductase N-terminal" evidence="2">
    <location>
        <begin position="104"/>
        <end position="171"/>
    </location>
</feature>
<dbReference type="Gene3D" id="3.40.50.720">
    <property type="entry name" value="NAD(P)-binding Rossmann-like Domain"/>
    <property type="match status" value="1"/>
</dbReference>
<dbReference type="SUPFAM" id="SSF51735">
    <property type="entry name" value="NAD(P)-binding Rossmann-fold domains"/>
    <property type="match status" value="1"/>
</dbReference>
<dbReference type="Proteomes" id="UP000223913">
    <property type="component" value="Unassembled WGS sequence"/>
</dbReference>
<dbReference type="Pfam" id="PF16490">
    <property type="entry name" value="Oxidoreduct_C"/>
    <property type="match status" value="1"/>
</dbReference>
<feature type="domain" description="Putative oxidoreductase C-terminal" evidence="3">
    <location>
        <begin position="186"/>
        <end position="461"/>
    </location>
</feature>
<proteinExistence type="predicted"/>
<dbReference type="EMBL" id="PDUD01000065">
    <property type="protein sequence ID" value="PHN01025.1"/>
    <property type="molecule type" value="Genomic_DNA"/>
</dbReference>
<evidence type="ECO:0000313" key="5">
    <source>
        <dbReference type="Proteomes" id="UP000223913"/>
    </source>
</evidence>
<dbReference type="AlphaFoldDB" id="A0A2D0MXR0"/>
<feature type="chain" id="PRO_5012700175" evidence="1">
    <location>
        <begin position="27"/>
        <end position="464"/>
    </location>
</feature>
<dbReference type="Gene3D" id="3.30.360.10">
    <property type="entry name" value="Dihydrodipicolinate Reductase, domain 2"/>
    <property type="match status" value="1"/>
</dbReference>
<evidence type="ECO:0000259" key="3">
    <source>
        <dbReference type="Pfam" id="PF16490"/>
    </source>
</evidence>
<gene>
    <name evidence="4" type="ORF">CRP01_39150</name>
</gene>
<dbReference type="InterPro" id="IPR036291">
    <property type="entry name" value="NAD(P)-bd_dom_sf"/>
</dbReference>
<dbReference type="PROSITE" id="PS51257">
    <property type="entry name" value="PROKAR_LIPOPROTEIN"/>
    <property type="match status" value="1"/>
</dbReference>
<sequence>MHKPLLCLMSMLFLLACGITSTTEEAEAPEGFTGAAGEVKIITLDPGHFHAALVQKSMYEQVDSNVYVYAPEGPDAQDHLNRVGNYNERAESPTSWNEVVYQGSDFQQKMIREKKGNVVVISGNNEAKTEYIHASVEAGLNVLADKPMVITPEDFSLLEESFKIADENGVLLYDIMTERHEITTMLQKALSQIPSVFGELEKGTPENPAITKESVHHFFKYVSGNVLKRPPWFFDSKQQGEGLVDISTHLVDLIQWECFPEEVISYPGDIEMISAKRWPTPLTEEQFKTVTHLEQIPDNIPVEDGKVLPYSNGEMIYRIKGVCAKISVIWNYQAPEGTGDTHFSIMRGTKADLVIRQGEAENYQPVLYIEAVEADSDLEKTLPAALSNIIGKSYPGVTFEKMEAGKWRVQIPEKYKVGHEAHFAQVTEKYLGYLIDGKLPDWEVPNMLAKYYTTTQALRMAREE</sequence>
<comment type="caution">
    <text evidence="4">The sequence shown here is derived from an EMBL/GenBank/DDBJ whole genome shotgun (WGS) entry which is preliminary data.</text>
</comment>
<keyword evidence="1" id="KW-0732">Signal</keyword>